<sequence>MHLKKMTSKEYIKTHLKDIRNIRVTMHEQEWDFEIWPNDKLDEWNEEYNVEENIPGYYAIGSDGGLEMLTVEILTDKVYSIPFIPMDANDRIKVSDNFRDLIKKTNK</sequence>
<keyword evidence="2" id="KW-1185">Reference proteome</keyword>
<proteinExistence type="predicted"/>
<organism evidence="1 2">
    <name type="scientific">Leeuwenhoekiella parthenopeia</name>
    <dbReference type="NCBI Taxonomy" id="2890320"/>
    <lineage>
        <taxon>Bacteria</taxon>
        <taxon>Pseudomonadati</taxon>
        <taxon>Bacteroidota</taxon>
        <taxon>Flavobacteriia</taxon>
        <taxon>Flavobacteriales</taxon>
        <taxon>Flavobacteriaceae</taxon>
        <taxon>Leeuwenhoekiella</taxon>
    </lineage>
</organism>
<accession>A0ABS8GXM4</accession>
<evidence type="ECO:0000313" key="2">
    <source>
        <dbReference type="Proteomes" id="UP001197770"/>
    </source>
</evidence>
<protein>
    <submittedName>
        <fullName evidence="1">Uncharacterized protein</fullName>
    </submittedName>
</protein>
<dbReference type="EMBL" id="JAJGMW010000039">
    <property type="protein sequence ID" value="MCC4214722.1"/>
    <property type="molecule type" value="Genomic_DNA"/>
</dbReference>
<dbReference type="Gene3D" id="3.40.1580.10">
    <property type="entry name" value="SMI1/KNR4-like"/>
    <property type="match status" value="1"/>
</dbReference>
<dbReference type="InterPro" id="IPR037883">
    <property type="entry name" value="Knr4/Smi1-like_sf"/>
</dbReference>
<dbReference type="RefSeq" id="WP_228231779.1">
    <property type="nucleotide sequence ID" value="NZ_JAJGMW010000039.1"/>
</dbReference>
<dbReference type="Proteomes" id="UP001197770">
    <property type="component" value="Unassembled WGS sequence"/>
</dbReference>
<gene>
    <name evidence="1" type="ORF">LLW17_18515</name>
</gene>
<name>A0ABS8GXM4_9FLAO</name>
<evidence type="ECO:0000313" key="1">
    <source>
        <dbReference type="EMBL" id="MCC4214722.1"/>
    </source>
</evidence>
<comment type="caution">
    <text evidence="1">The sequence shown here is derived from an EMBL/GenBank/DDBJ whole genome shotgun (WGS) entry which is preliminary data.</text>
</comment>
<reference evidence="1 2" key="1">
    <citation type="submission" date="2021-11" db="EMBL/GenBank/DDBJ databases">
        <title>Seasonal and diel survey of microbial diversity of the Tyrrhenian coast.</title>
        <authorList>
            <person name="Gattoni G."/>
            <person name="Corral P."/>
        </authorList>
    </citation>
    <scope>NUCLEOTIDE SEQUENCE [LARGE SCALE GENOMIC DNA]</scope>
    <source>
        <strain evidence="1 2">Mr9</strain>
    </source>
</reference>